<reference evidence="4 5" key="1">
    <citation type="submission" date="2019-07" db="EMBL/GenBank/DDBJ databases">
        <authorList>
            <person name="Li J."/>
        </authorList>
    </citation>
    <scope>NUCLEOTIDE SEQUENCE [LARGE SCALE GENOMIC DNA]</scope>
    <source>
        <strain evidence="4 5">TKL69</strain>
    </source>
</reference>
<protein>
    <recommendedName>
        <fullName evidence="3">Magnesium transporter MgtE intracellular domain-containing protein</fullName>
    </recommendedName>
</protein>
<accession>A0A516KFJ4</accession>
<keyword evidence="2" id="KW-1133">Transmembrane helix</keyword>
<evidence type="ECO:0000259" key="3">
    <source>
        <dbReference type="Pfam" id="PF03448"/>
    </source>
</evidence>
<evidence type="ECO:0000313" key="5">
    <source>
        <dbReference type="Proteomes" id="UP000315215"/>
    </source>
</evidence>
<sequence length="214" mass="23526">MKFLYSSIRLEIGEIMAKAELQEKEKAGFLQWLFIIIIPLVFAITLTGIIMTIAGVDVLNQAKNIANHVPGLSSIIDTEEEVKQATAEKRAEDSKEQVETAVASKNEEIEALKSSLQEKEAEVDELTQEVAKLSSQLEEQNKTNEEEQQNVLKDVSASFEGMDPEEAAPIIANLEVATAVRVLRNVPSEERGLILGAMEPEQAATFTTALLAEE</sequence>
<keyword evidence="5" id="KW-1185">Reference proteome</keyword>
<dbReference type="SUPFAM" id="SSF158791">
    <property type="entry name" value="MgtE N-terminal domain-like"/>
    <property type="match status" value="1"/>
</dbReference>
<feature type="coiled-coil region" evidence="1">
    <location>
        <begin position="75"/>
        <end position="150"/>
    </location>
</feature>
<evidence type="ECO:0000313" key="4">
    <source>
        <dbReference type="EMBL" id="QDP40178.1"/>
    </source>
</evidence>
<keyword evidence="2" id="KW-0472">Membrane</keyword>
<dbReference type="EMBL" id="CP041666">
    <property type="protein sequence ID" value="QDP40178.1"/>
    <property type="molecule type" value="Genomic_DNA"/>
</dbReference>
<dbReference type="Pfam" id="PF03448">
    <property type="entry name" value="MgtE_N"/>
    <property type="match status" value="1"/>
</dbReference>
<keyword evidence="2" id="KW-0812">Transmembrane</keyword>
<feature type="transmembrane region" description="Helical" evidence="2">
    <location>
        <begin position="32"/>
        <end position="56"/>
    </location>
</feature>
<name>A0A516KFJ4_9BACI</name>
<dbReference type="InterPro" id="IPR006668">
    <property type="entry name" value="Mg_transptr_MgtE_intracell_dom"/>
</dbReference>
<dbReference type="Proteomes" id="UP000315215">
    <property type="component" value="Chromosome"/>
</dbReference>
<evidence type="ECO:0000256" key="1">
    <source>
        <dbReference type="SAM" id="Coils"/>
    </source>
</evidence>
<proteinExistence type="predicted"/>
<dbReference type="AlphaFoldDB" id="A0A516KFJ4"/>
<organism evidence="4 5">
    <name type="scientific">Radiobacillus deserti</name>
    <dbReference type="NCBI Taxonomy" id="2594883"/>
    <lineage>
        <taxon>Bacteria</taxon>
        <taxon>Bacillati</taxon>
        <taxon>Bacillota</taxon>
        <taxon>Bacilli</taxon>
        <taxon>Bacillales</taxon>
        <taxon>Bacillaceae</taxon>
        <taxon>Radiobacillus</taxon>
    </lineage>
</organism>
<gene>
    <name evidence="4" type="ORF">FN924_08345</name>
</gene>
<keyword evidence="1" id="KW-0175">Coiled coil</keyword>
<dbReference type="KEGG" id="aqt:FN924_08345"/>
<evidence type="ECO:0000256" key="2">
    <source>
        <dbReference type="SAM" id="Phobius"/>
    </source>
</evidence>
<feature type="domain" description="Magnesium transporter MgtE intracellular" evidence="3">
    <location>
        <begin position="159"/>
        <end position="209"/>
    </location>
</feature>